<reference evidence="3 4" key="1">
    <citation type="journal article" date="2015" name="Genome Announc.">
        <title>Draft Genome Sequence of the Terrestrial Cyanobacterium Scytonema millei VB511283, Isolated from Eastern India.</title>
        <authorList>
            <person name="Sen D."/>
            <person name="Chandrababunaidu M.M."/>
            <person name="Singh D."/>
            <person name="Sanghi N."/>
            <person name="Ghorai A."/>
            <person name="Mishra G.P."/>
            <person name="Madduluri M."/>
            <person name="Adhikary S.P."/>
            <person name="Tripathy S."/>
        </authorList>
    </citation>
    <scope>NUCLEOTIDE SEQUENCE [LARGE SCALE GENOMIC DNA]</scope>
    <source>
        <strain evidence="3 4">VB511283</strain>
    </source>
</reference>
<name>A0A9X5E407_9CYAN</name>
<dbReference type="InterPro" id="IPR014819">
    <property type="entry name" value="PriCT_2"/>
</dbReference>
<evidence type="ECO:0000313" key="3">
    <source>
        <dbReference type="EMBL" id="NHC33784.1"/>
    </source>
</evidence>
<dbReference type="Pfam" id="PF08707">
    <property type="entry name" value="PriCT_2"/>
    <property type="match status" value="1"/>
</dbReference>
<dbReference type="SUPFAM" id="SSF52540">
    <property type="entry name" value="P-loop containing nucleoside triphosphate hydrolases"/>
    <property type="match status" value="1"/>
</dbReference>
<accession>A0A9X5E407</accession>
<protein>
    <submittedName>
        <fullName evidence="3">AAA family ATPase</fullName>
    </submittedName>
</protein>
<dbReference type="Pfam" id="PF13481">
    <property type="entry name" value="AAA_25"/>
    <property type="match status" value="1"/>
</dbReference>
<dbReference type="InterPro" id="IPR027417">
    <property type="entry name" value="P-loop_NTPase"/>
</dbReference>
<feature type="domain" description="Primase C-terminal 2" evidence="1">
    <location>
        <begin position="220"/>
        <end position="293"/>
    </location>
</feature>
<dbReference type="Gene3D" id="3.40.50.300">
    <property type="entry name" value="P-loop containing nucleotide triphosphate hydrolases"/>
    <property type="match status" value="1"/>
</dbReference>
<organism evidence="3 4">
    <name type="scientific">Scytonema millei VB511283</name>
    <dbReference type="NCBI Taxonomy" id="1245923"/>
    <lineage>
        <taxon>Bacteria</taxon>
        <taxon>Bacillati</taxon>
        <taxon>Cyanobacteriota</taxon>
        <taxon>Cyanophyceae</taxon>
        <taxon>Nostocales</taxon>
        <taxon>Scytonemataceae</taxon>
        <taxon>Scytonema</taxon>
    </lineage>
</organism>
<dbReference type="GO" id="GO:0016817">
    <property type="term" value="F:hydrolase activity, acting on acid anhydrides"/>
    <property type="evidence" value="ECO:0007669"/>
    <property type="project" value="InterPro"/>
</dbReference>
<evidence type="ECO:0000259" key="2">
    <source>
        <dbReference type="Pfam" id="PF09250"/>
    </source>
</evidence>
<dbReference type="Proteomes" id="UP000031532">
    <property type="component" value="Unassembled WGS sequence"/>
</dbReference>
<dbReference type="RefSeq" id="WP_039715280.1">
    <property type="nucleotide sequence ID" value="NZ_JTJC03000001.1"/>
</dbReference>
<comment type="caution">
    <text evidence="3">The sequence shown here is derived from an EMBL/GenBank/DDBJ whole genome shotgun (WGS) entry which is preliminary data.</text>
</comment>
<dbReference type="OrthoDB" id="460004at2"/>
<gene>
    <name evidence="3" type="ORF">QH73_0003755</name>
</gene>
<evidence type="ECO:0000259" key="1">
    <source>
        <dbReference type="Pfam" id="PF08707"/>
    </source>
</evidence>
<sequence length="861" mass="96966">MIEQNDVSNPDCKESLLKELEALPDDWRFTPVNGNKQPYSLRWNKRPKRRELIERHIKIGRCKAIGVLCGSKSEGQLFVDFDGTSSWGYFELMFGVNPHDLPITPAVTSGKKGRQQQIFHVPEKYWNEIKTTKLVTLCGIEKREGVEYLELRWDGCQSVVAGVHPETGSYRWLPGKSHREIAVAEAPIYLIEAMKRPVAPPKSTHLYTRNYNGDGDVALARECLAALSPWRAGSHDEWIHVGMALHSVGDDSLLDDWDRWSQQSDKYESGECERRWHSFNRSGLNIGSLCYWAKQDGWKSNKEFGKQVNKGVRKNMSESEAFKTALTEICKETDPELVALKKATVATTFKVSVQEINKLLKQKEQTEEARHVEDYVFNTDSLFKEELAEDFLVPGMLPRGGSVILAGDAKAGKTLLAYELAYAVATGGEFLGERVPQGRVLLFQIERPNKNLRRLIKRGFSSDLLKSSVRVLTKYSPELLEQELAADNYTLVIIDSLTAINVDSGVSEWSKEYADPIYKMQPHIEKANATCIIIHHLSKSNEAQGVRQLRGSSAIPGAVWGCLVLKHVLKQDPYNKKKFVIDPNETHRTLELVGLQDAGGAALDIELNIENNSWVNHGEVGVSKEVVEARRTMRERILNVMLHNYPHPLPGMEIKEMLELTTKEELDTMWKALGRMAERKEINAKPNPKKLSSRLYYLPHSYYLELSSNFNQSYTEKETQILDSTNDVQKVSNDTQKNADILSRNGNVDQVSVSVKLLDTVENMEGGGVPVPQKTPLAPQGTKPRCGDLIQYVGSGDLDGKGEDLLVKSFSGVNEGVDNDYRKPLKYIICLRPNGNEAKFISGNPYIPIEDTIIVKQQVRT</sequence>
<dbReference type="Pfam" id="PF09250">
    <property type="entry name" value="Prim-Pol"/>
    <property type="match status" value="1"/>
</dbReference>
<dbReference type="InterPro" id="IPR015330">
    <property type="entry name" value="DNA_primase/pol_bifunc_N"/>
</dbReference>
<feature type="domain" description="DNA primase/polymerase bifunctional N-terminal" evidence="2">
    <location>
        <begin position="22"/>
        <end position="187"/>
    </location>
</feature>
<dbReference type="AlphaFoldDB" id="A0A9X5E407"/>
<evidence type="ECO:0000313" key="4">
    <source>
        <dbReference type="Proteomes" id="UP000031532"/>
    </source>
</evidence>
<dbReference type="EMBL" id="JTJC03000001">
    <property type="protein sequence ID" value="NHC33784.1"/>
    <property type="molecule type" value="Genomic_DNA"/>
</dbReference>
<keyword evidence="4" id="KW-1185">Reference proteome</keyword>
<proteinExistence type="predicted"/>